<dbReference type="RefSeq" id="WP_378291737.1">
    <property type="nucleotide sequence ID" value="NZ_JBHULE010000019.1"/>
</dbReference>
<organism evidence="1 2">
    <name type="scientific">Aquimarina rubra</name>
    <dbReference type="NCBI Taxonomy" id="1920033"/>
    <lineage>
        <taxon>Bacteria</taxon>
        <taxon>Pseudomonadati</taxon>
        <taxon>Bacteroidota</taxon>
        <taxon>Flavobacteriia</taxon>
        <taxon>Flavobacteriales</taxon>
        <taxon>Flavobacteriaceae</taxon>
        <taxon>Aquimarina</taxon>
    </lineage>
</organism>
<dbReference type="EMBL" id="JBHULE010000019">
    <property type="protein sequence ID" value="MFD2562817.1"/>
    <property type="molecule type" value="Genomic_DNA"/>
</dbReference>
<gene>
    <name evidence="1" type="ORF">ACFSR1_09095</name>
</gene>
<keyword evidence="2" id="KW-1185">Reference proteome</keyword>
<name>A0ABW5LEN5_9FLAO</name>
<proteinExistence type="predicted"/>
<evidence type="ECO:0000313" key="2">
    <source>
        <dbReference type="Proteomes" id="UP001597319"/>
    </source>
</evidence>
<sequence>MYAYEYGVRNFDKKYQPFPNITVFNDKIEILDEDNSTATGIGIYQEIILLPNTNKAKLQESGIIYPATVVEDYLIPQQVFFNTEEQRRVDQLNREFDIFSFDDKYFIHLPESNVLDEVLITAKGTGKKTKFPPRLTELNDELNQKKTSVILFISNDGVKLERAYQKATDILDNEIVLFIEKNDKYNLFGSVIRIRSGNAISQNADLPFKDITKLARAYDLDVSSGAILEVLQDHLKDKSSNFYFIRKALLWGSRVSKIPMNFALSKIASAMDDVSKAIENNLKIGDNYYKAYDQEGNISKTYTPILPGFDLIQAADKANENADYEQAFTQFTRILDALEIQIQRGVDSLRIDSLKKYIKRRLSVLFDIIKEAKGFIKDIIGQAIDFIKSSFVFINAFLVGIINSLVDVVKGIFDIISLICKAVVGLNNAQQNTLENPSSQFSLFMEMFENALETTVKLFTLKNIKAAFVFMTNLFVRFITSPPSINITGDSLGYGIGYLIGFIVEEVVFGILTGGAKNVGTALKLAVESYATLVKGAYKAVRKTVTMSVDTFLSLIAFIRKKLEDFPKMLKDLEKWLDEVFQAGRKVIDDAYKALLSVQEKQLLKKMGFTPTKFDNGILTLCPVGK</sequence>
<evidence type="ECO:0000313" key="1">
    <source>
        <dbReference type="EMBL" id="MFD2562817.1"/>
    </source>
</evidence>
<accession>A0ABW5LEN5</accession>
<dbReference type="Proteomes" id="UP001597319">
    <property type="component" value="Unassembled WGS sequence"/>
</dbReference>
<reference evidence="2" key="1">
    <citation type="journal article" date="2019" name="Int. J. Syst. Evol. Microbiol.">
        <title>The Global Catalogue of Microorganisms (GCM) 10K type strain sequencing project: providing services to taxonomists for standard genome sequencing and annotation.</title>
        <authorList>
            <consortium name="The Broad Institute Genomics Platform"/>
            <consortium name="The Broad Institute Genome Sequencing Center for Infectious Disease"/>
            <person name="Wu L."/>
            <person name="Ma J."/>
        </authorList>
    </citation>
    <scope>NUCLEOTIDE SEQUENCE [LARGE SCALE GENOMIC DNA]</scope>
    <source>
        <strain evidence="2">KCTC 52274</strain>
    </source>
</reference>
<comment type="caution">
    <text evidence="1">The sequence shown here is derived from an EMBL/GenBank/DDBJ whole genome shotgun (WGS) entry which is preliminary data.</text>
</comment>
<protein>
    <submittedName>
        <fullName evidence="1">Uncharacterized protein</fullName>
    </submittedName>
</protein>